<dbReference type="InterPro" id="IPR032584">
    <property type="entry name" value="DUF4913"/>
</dbReference>
<evidence type="ECO:0000256" key="1">
    <source>
        <dbReference type="SAM" id="MobiDB-lite"/>
    </source>
</evidence>
<dbReference type="Pfam" id="PF16259">
    <property type="entry name" value="DUF4913"/>
    <property type="match status" value="2"/>
</dbReference>
<evidence type="ECO:0000313" key="3">
    <source>
        <dbReference type="Proteomes" id="UP000252586"/>
    </source>
</evidence>
<organism evidence="2 3">
    <name type="scientific">Nocardia puris</name>
    <dbReference type="NCBI Taxonomy" id="208602"/>
    <lineage>
        <taxon>Bacteria</taxon>
        <taxon>Bacillati</taxon>
        <taxon>Actinomycetota</taxon>
        <taxon>Actinomycetes</taxon>
        <taxon>Mycobacteriales</taxon>
        <taxon>Nocardiaceae</taxon>
        <taxon>Nocardia</taxon>
    </lineage>
</organism>
<sequence>MVSATPSPTAPRFRDFVQFAQEWLLPMIGVRLAESHREQTYTWCTQWWAHRPVAVRIAHLHRGFEATRRSKVGSAMNAYLVGHVDPHFRVILDAANGPLHRCTRARHQPLASLAFEPVPYNFFGTAVTPPPPPPPPATGEDGASEQKTPPPPRFTDFTEFTERWLLPITAVRLTGSSREGNYTWCRRWWEHRGVAIRFAALHRGFEAARIAEDKSSMSTYILRHIDPEMRVILDAAAGPLHRCTPDMHVPVPGLPFQPPPTDWFHLPGTPTPVEDLGFGPDFRPDFRTFHTDTEDSR</sequence>
<dbReference type="Proteomes" id="UP000252586">
    <property type="component" value="Unassembled WGS sequence"/>
</dbReference>
<feature type="compositionally biased region" description="Pro residues" evidence="1">
    <location>
        <begin position="128"/>
        <end position="137"/>
    </location>
</feature>
<comment type="caution">
    <text evidence="2">The sequence shown here is derived from an EMBL/GenBank/DDBJ whole genome shotgun (WGS) entry which is preliminary data.</text>
</comment>
<protein>
    <submittedName>
        <fullName evidence="2">Uncharacterized protein DUF4913</fullName>
    </submittedName>
</protein>
<dbReference type="AlphaFoldDB" id="A0A366D5L3"/>
<reference evidence="2 3" key="1">
    <citation type="submission" date="2018-06" db="EMBL/GenBank/DDBJ databases">
        <title>Genomic Encyclopedia of Type Strains, Phase IV (KMG-IV): sequencing the most valuable type-strain genomes for metagenomic binning, comparative biology and taxonomic classification.</title>
        <authorList>
            <person name="Goeker M."/>
        </authorList>
    </citation>
    <scope>NUCLEOTIDE SEQUENCE [LARGE SCALE GENOMIC DNA]</scope>
    <source>
        <strain evidence="2 3">DSM 44599</strain>
    </source>
</reference>
<dbReference type="RefSeq" id="WP_170160814.1">
    <property type="nucleotide sequence ID" value="NZ_JADLRS010000027.1"/>
</dbReference>
<dbReference type="STRING" id="1210090.GCA_001613185_03036"/>
<gene>
    <name evidence="2" type="ORF">DFR74_115160</name>
</gene>
<dbReference type="EMBL" id="QNRE01000015">
    <property type="protein sequence ID" value="RBO85312.1"/>
    <property type="molecule type" value="Genomic_DNA"/>
</dbReference>
<proteinExistence type="predicted"/>
<feature type="region of interest" description="Disordered" evidence="1">
    <location>
        <begin position="125"/>
        <end position="152"/>
    </location>
</feature>
<evidence type="ECO:0000313" key="2">
    <source>
        <dbReference type="EMBL" id="RBO85312.1"/>
    </source>
</evidence>
<accession>A0A366D5L3</accession>
<keyword evidence="3" id="KW-1185">Reference proteome</keyword>
<name>A0A366D5L3_9NOCA</name>